<organism evidence="4 5">
    <name type="scientific">Aspergillus clavatus (strain ATCC 1007 / CBS 513.65 / DSM 816 / NCTC 3887 / NRRL 1 / QM 1276 / 107)</name>
    <dbReference type="NCBI Taxonomy" id="344612"/>
    <lineage>
        <taxon>Eukaryota</taxon>
        <taxon>Fungi</taxon>
        <taxon>Dikarya</taxon>
        <taxon>Ascomycota</taxon>
        <taxon>Pezizomycotina</taxon>
        <taxon>Eurotiomycetes</taxon>
        <taxon>Eurotiomycetidae</taxon>
        <taxon>Eurotiales</taxon>
        <taxon>Aspergillaceae</taxon>
        <taxon>Aspergillus</taxon>
        <taxon>Aspergillus subgen. Fumigati</taxon>
    </lineage>
</organism>
<dbReference type="HOGENOM" id="CLU_522836_0_0_1"/>
<dbReference type="PANTHER" id="PTHR24126:SF14">
    <property type="entry name" value="ANK_REP_REGION DOMAIN-CONTAINING PROTEIN"/>
    <property type="match status" value="1"/>
</dbReference>
<dbReference type="PANTHER" id="PTHR24126">
    <property type="entry name" value="ANKYRIN REPEAT, PH AND SEC7 DOMAIN CONTAINING PROTEIN SECG-RELATED"/>
    <property type="match status" value="1"/>
</dbReference>
<accession>A1CAF6</accession>
<name>A1CAF6_ASPCL</name>
<dbReference type="OrthoDB" id="539213at2759"/>
<keyword evidence="2 3" id="KW-0040">ANK repeat</keyword>
<evidence type="ECO:0000256" key="1">
    <source>
        <dbReference type="ARBA" id="ARBA00022737"/>
    </source>
</evidence>
<evidence type="ECO:0000313" key="5">
    <source>
        <dbReference type="Proteomes" id="UP000006701"/>
    </source>
</evidence>
<feature type="repeat" description="ANK" evidence="3">
    <location>
        <begin position="360"/>
        <end position="384"/>
    </location>
</feature>
<dbReference type="GeneID" id="4706847"/>
<dbReference type="PROSITE" id="PS50297">
    <property type="entry name" value="ANK_REP_REGION"/>
    <property type="match status" value="2"/>
</dbReference>
<dbReference type="STRING" id="344612.A1CAF6"/>
<dbReference type="RefSeq" id="XP_001274150.1">
    <property type="nucleotide sequence ID" value="XM_001274149.1"/>
</dbReference>
<reference evidence="4 5" key="1">
    <citation type="journal article" date="2008" name="PLoS Genet.">
        <title>Genomic islands in the pathogenic filamentous fungus Aspergillus fumigatus.</title>
        <authorList>
            <person name="Fedorova N.D."/>
            <person name="Khaldi N."/>
            <person name="Joardar V.S."/>
            <person name="Maiti R."/>
            <person name="Amedeo P."/>
            <person name="Anderson M.J."/>
            <person name="Crabtree J."/>
            <person name="Silva J.C."/>
            <person name="Badger J.H."/>
            <person name="Albarraq A."/>
            <person name="Angiuoli S."/>
            <person name="Bussey H."/>
            <person name="Bowyer P."/>
            <person name="Cotty P.J."/>
            <person name="Dyer P.S."/>
            <person name="Egan A."/>
            <person name="Galens K."/>
            <person name="Fraser-Liggett C.M."/>
            <person name="Haas B.J."/>
            <person name="Inman J.M."/>
            <person name="Kent R."/>
            <person name="Lemieux S."/>
            <person name="Malavazi I."/>
            <person name="Orvis J."/>
            <person name="Roemer T."/>
            <person name="Ronning C.M."/>
            <person name="Sundaram J.P."/>
            <person name="Sutton G."/>
            <person name="Turner G."/>
            <person name="Venter J.C."/>
            <person name="White O.R."/>
            <person name="Whitty B.R."/>
            <person name="Youngman P."/>
            <person name="Wolfe K.H."/>
            <person name="Goldman G.H."/>
            <person name="Wortman J.R."/>
            <person name="Jiang B."/>
            <person name="Denning D.W."/>
            <person name="Nierman W.C."/>
        </authorList>
    </citation>
    <scope>NUCLEOTIDE SEQUENCE [LARGE SCALE GENOMIC DNA]</scope>
    <source>
        <strain evidence="5">ATCC 1007 / CBS 513.65 / DSM 816 / NCTC 3887 / NRRL 1</strain>
    </source>
</reference>
<dbReference type="Gene3D" id="1.25.40.20">
    <property type="entry name" value="Ankyrin repeat-containing domain"/>
    <property type="match status" value="1"/>
</dbReference>
<dbReference type="PROSITE" id="PS50088">
    <property type="entry name" value="ANK_REPEAT"/>
    <property type="match status" value="2"/>
</dbReference>
<dbReference type="Proteomes" id="UP000006701">
    <property type="component" value="Unassembled WGS sequence"/>
</dbReference>
<keyword evidence="5" id="KW-1185">Reference proteome</keyword>
<dbReference type="InterPro" id="IPR002110">
    <property type="entry name" value="Ankyrin_rpt"/>
</dbReference>
<evidence type="ECO:0000256" key="3">
    <source>
        <dbReference type="PROSITE-ProRule" id="PRU00023"/>
    </source>
</evidence>
<dbReference type="SUPFAM" id="SSF48403">
    <property type="entry name" value="Ankyrin repeat"/>
    <property type="match status" value="1"/>
</dbReference>
<dbReference type="InterPro" id="IPR036770">
    <property type="entry name" value="Ankyrin_rpt-contain_sf"/>
</dbReference>
<protein>
    <submittedName>
        <fullName evidence="4">F-box domain and ankyrin repeat protein</fullName>
    </submittedName>
</protein>
<evidence type="ECO:0000256" key="2">
    <source>
        <dbReference type="ARBA" id="ARBA00023043"/>
    </source>
</evidence>
<proteinExistence type="predicted"/>
<sequence>MPPINMLPTEMVDAVGKRLDRTSLVSFAETSKAFKDMLGKAMTEEAREYALADESEYKVRIITGEDGETRLSDDWGLNMPRQPLFDAVNIQRIDAVKGFLDAGVDPDSYSVTGDRLLSCAVRTQSEELVDLVLSKGASPALKNVCKPYTSPLEVAAYERADHLAQKLMAVGAEATPDGVKAAIVSHCSLDTIKLAMEKGADFGNPVAEGDSVFHSAAENKRHQDVLAFFIEQYPDQISARNDCGETALLSALFVGNLEGARRLIEAGIDVNFTDRVNMTGFHIALEIAKDLSDGEQIDEEMRAELMSLLKVMLENGYQPGVQNQEGCTELHFAAAAPVPEILRELLACGNIDVEAQTGDNDETALHFAAAAGQLENVQLLVEEGNADVHAEDGDGLTPAEVAENNLWGEVAEYLREAAQDSSTDEEMTD</sequence>
<dbReference type="VEuPathDB" id="FungiDB:ACLA_011510"/>
<dbReference type="Pfam" id="PF12796">
    <property type="entry name" value="Ank_2"/>
    <property type="match status" value="2"/>
</dbReference>
<keyword evidence="1" id="KW-0677">Repeat</keyword>
<dbReference type="EMBL" id="DS027049">
    <property type="protein sequence ID" value="EAW12724.1"/>
    <property type="molecule type" value="Genomic_DNA"/>
</dbReference>
<dbReference type="SMART" id="SM00248">
    <property type="entry name" value="ANK"/>
    <property type="match status" value="6"/>
</dbReference>
<dbReference type="OMA" id="YVGREIV"/>
<feature type="repeat" description="ANK" evidence="3">
    <location>
        <begin position="243"/>
        <end position="275"/>
    </location>
</feature>
<dbReference type="eggNOG" id="KOG4177">
    <property type="taxonomic scope" value="Eukaryota"/>
</dbReference>
<dbReference type="AlphaFoldDB" id="A1CAF6"/>
<dbReference type="KEGG" id="act:ACLA_011510"/>
<evidence type="ECO:0000313" key="4">
    <source>
        <dbReference type="EMBL" id="EAW12724.1"/>
    </source>
</evidence>
<gene>
    <name evidence="4" type="ORF">ACLA_011510</name>
</gene>